<evidence type="ECO:0000313" key="4">
    <source>
        <dbReference type="Proteomes" id="UP001236507"/>
    </source>
</evidence>
<dbReference type="Proteomes" id="UP001236507">
    <property type="component" value="Unassembled WGS sequence"/>
</dbReference>
<evidence type="ECO:0000256" key="1">
    <source>
        <dbReference type="ARBA" id="ARBA00022679"/>
    </source>
</evidence>
<comment type="caution">
    <text evidence="3">The sequence shown here is derived from an EMBL/GenBank/DDBJ whole genome shotgun (WGS) entry which is preliminary data.</text>
</comment>
<accession>A0ABT6YAT3</accession>
<dbReference type="InterPro" id="IPR023917">
    <property type="entry name" value="Bifunctiontional_GlmU_bac-type"/>
</dbReference>
<keyword evidence="4" id="KW-1185">Reference proteome</keyword>
<dbReference type="NCBIfam" id="TIGR03991">
    <property type="entry name" value="alt_bact_glmU"/>
    <property type="match status" value="1"/>
</dbReference>
<dbReference type="EMBL" id="JASHIF010000012">
    <property type="protein sequence ID" value="MDI9860688.1"/>
    <property type="molecule type" value="Genomic_DNA"/>
</dbReference>
<dbReference type="RefSeq" id="WP_283345315.1">
    <property type="nucleotide sequence ID" value="NZ_JASHIF010000012.1"/>
</dbReference>
<dbReference type="Gene3D" id="2.160.10.10">
    <property type="entry name" value="Hexapeptide repeat proteins"/>
    <property type="match status" value="1"/>
</dbReference>
<gene>
    <name evidence="3" type="ORF">QM524_15840</name>
</gene>
<proteinExistence type="predicted"/>
<dbReference type="PANTHER" id="PTHR43584:SF9">
    <property type="entry name" value="TRANSFERASE HEXAPEPTIDE REPEAT CONTAINING PROTEIN"/>
    <property type="match status" value="1"/>
</dbReference>
<dbReference type="Pfam" id="PF13562">
    <property type="entry name" value="NTP_transf_4"/>
    <property type="match status" value="1"/>
</dbReference>
<dbReference type="InterPro" id="IPR050065">
    <property type="entry name" value="GlmU-like"/>
</dbReference>
<protein>
    <submittedName>
        <fullName evidence="3">GlmU family protein</fullName>
    </submittedName>
</protein>
<name>A0ABT6YAT3_9BACT</name>
<sequence>MNYIIFDDSSIRAILLPLTFVRPVSEIRFGIDTITEKWQSYLDNTVSFATQDYLQEKYPLQLQSDNIFINGAVCPNPALLEAIQGLSSGQLLSFEGVTLAYRAATLLDTLDTIEVIEWDGSATIIRQLTDIFLLNGEQIKADFARITHGRTSQPITDRFTAVYNESQIFVEEGVNIKAATLNAEKGPIYLGKDVIIMEGAKIQGPFAILEGSVVNLDGKMRPNTTIGPGCKVGGEVSNVVIFGNSNKGHEGFMGNSVIAEWCNWGADTNNSNLKNDYSKVELWSYVTNRFENSGLQFAGLIMGDHSKCGINTMFNTGTVVGINCNIFGADFQPKHIPSFAWGGSAGFKTYHLRKANQVARAVLERRGRVFEGIEENILKAVFEQTEAHRSAF</sequence>
<evidence type="ECO:0000313" key="3">
    <source>
        <dbReference type="EMBL" id="MDI9860688.1"/>
    </source>
</evidence>
<reference evidence="3 4" key="1">
    <citation type="submission" date="2023-05" db="EMBL/GenBank/DDBJ databases">
        <title>Novel species of genus Flectobacillus isolated from stream in China.</title>
        <authorList>
            <person name="Lu H."/>
        </authorList>
    </citation>
    <scope>NUCLEOTIDE SEQUENCE [LARGE SCALE GENOMIC DNA]</scope>
    <source>
        <strain evidence="3 4">KCTC 42575</strain>
    </source>
</reference>
<keyword evidence="1" id="KW-0808">Transferase</keyword>
<dbReference type="PANTHER" id="PTHR43584">
    <property type="entry name" value="NUCLEOTIDYL TRANSFERASE"/>
    <property type="match status" value="1"/>
</dbReference>
<keyword evidence="2" id="KW-0012">Acyltransferase</keyword>
<dbReference type="InterPro" id="IPR011004">
    <property type="entry name" value="Trimer_LpxA-like_sf"/>
</dbReference>
<organism evidence="3 4">
    <name type="scientific">Flectobacillus roseus</name>
    <dbReference type="NCBI Taxonomy" id="502259"/>
    <lineage>
        <taxon>Bacteria</taxon>
        <taxon>Pseudomonadati</taxon>
        <taxon>Bacteroidota</taxon>
        <taxon>Cytophagia</taxon>
        <taxon>Cytophagales</taxon>
        <taxon>Flectobacillaceae</taxon>
        <taxon>Flectobacillus</taxon>
    </lineage>
</organism>
<evidence type="ECO:0000256" key="2">
    <source>
        <dbReference type="ARBA" id="ARBA00023315"/>
    </source>
</evidence>
<dbReference type="SUPFAM" id="SSF51161">
    <property type="entry name" value="Trimeric LpxA-like enzymes"/>
    <property type="match status" value="1"/>
</dbReference>